<dbReference type="InterPro" id="IPR017453">
    <property type="entry name" value="GCV_H_sub"/>
</dbReference>
<keyword evidence="2 3" id="KW-0450">Lipoyl</keyword>
<reference evidence="6" key="1">
    <citation type="journal article" date="2019" name="Int. J. Syst. Evol. Microbiol.">
        <title>The Global Catalogue of Microorganisms (GCM) 10K type strain sequencing project: providing services to taxonomists for standard genome sequencing and annotation.</title>
        <authorList>
            <consortium name="The Broad Institute Genomics Platform"/>
            <consortium name="The Broad Institute Genome Sequencing Center for Infectious Disease"/>
            <person name="Wu L."/>
            <person name="Ma J."/>
        </authorList>
    </citation>
    <scope>NUCLEOTIDE SEQUENCE [LARGE SCALE GENOMIC DNA]</scope>
    <source>
        <strain evidence="6">JCM 16703</strain>
    </source>
</reference>
<comment type="caution">
    <text evidence="5">The sequence shown here is derived from an EMBL/GenBank/DDBJ whole genome shotgun (WGS) entry which is preliminary data.</text>
</comment>
<dbReference type="EMBL" id="BAAAZH010000028">
    <property type="protein sequence ID" value="GAA4126614.1"/>
    <property type="molecule type" value="Genomic_DNA"/>
</dbReference>
<comment type="similarity">
    <text evidence="1 3">Belongs to the GcvH family.</text>
</comment>
<dbReference type="PANTHER" id="PTHR11715:SF3">
    <property type="entry name" value="GLYCINE CLEAVAGE SYSTEM H PROTEIN-RELATED"/>
    <property type="match status" value="1"/>
</dbReference>
<feature type="modified residue" description="N6-lipoyllysine" evidence="3">
    <location>
        <position position="65"/>
    </location>
</feature>
<dbReference type="RefSeq" id="WP_344734906.1">
    <property type="nucleotide sequence ID" value="NZ_BAAAZH010000028.1"/>
</dbReference>
<dbReference type="Pfam" id="PF01597">
    <property type="entry name" value="GCV_H"/>
    <property type="match status" value="1"/>
</dbReference>
<gene>
    <name evidence="3 5" type="primary">gcvH</name>
    <name evidence="5" type="ORF">GCM10022215_36440</name>
</gene>
<accession>A0ABP7XVA0</accession>
<feature type="domain" description="Lipoyl-binding" evidence="4">
    <location>
        <begin position="24"/>
        <end position="106"/>
    </location>
</feature>
<evidence type="ECO:0000256" key="2">
    <source>
        <dbReference type="ARBA" id="ARBA00022823"/>
    </source>
</evidence>
<comment type="subunit">
    <text evidence="3">The glycine cleavage system is composed of four proteins: P, T, L and H.</text>
</comment>
<dbReference type="NCBIfam" id="NF002270">
    <property type="entry name" value="PRK01202.1"/>
    <property type="match status" value="1"/>
</dbReference>
<evidence type="ECO:0000256" key="1">
    <source>
        <dbReference type="ARBA" id="ARBA00009249"/>
    </source>
</evidence>
<comment type="cofactor">
    <cofactor evidence="3">
        <name>(R)-lipoate</name>
        <dbReference type="ChEBI" id="CHEBI:83088"/>
    </cofactor>
    <text evidence="3">Binds 1 lipoyl cofactor covalently.</text>
</comment>
<dbReference type="InterPro" id="IPR033753">
    <property type="entry name" value="GCV_H/Fam206"/>
</dbReference>
<dbReference type="HAMAP" id="MF_00272">
    <property type="entry name" value="GcvH"/>
    <property type="match status" value="1"/>
</dbReference>
<dbReference type="InterPro" id="IPR003016">
    <property type="entry name" value="2-oxoA_DH_lipoyl-BS"/>
</dbReference>
<dbReference type="PROSITE" id="PS50968">
    <property type="entry name" value="BIOTINYL_LIPOYL"/>
    <property type="match status" value="1"/>
</dbReference>
<name>A0ABP7XVA0_9ACTN</name>
<dbReference type="CDD" id="cd06848">
    <property type="entry name" value="GCS_H"/>
    <property type="match status" value="1"/>
</dbReference>
<dbReference type="InterPro" id="IPR011053">
    <property type="entry name" value="Single_hybrid_motif"/>
</dbReference>
<proteinExistence type="inferred from homology"/>
<organism evidence="5 6">
    <name type="scientific">Nocardioides fonticola</name>
    <dbReference type="NCBI Taxonomy" id="450363"/>
    <lineage>
        <taxon>Bacteria</taxon>
        <taxon>Bacillati</taxon>
        <taxon>Actinomycetota</taxon>
        <taxon>Actinomycetes</taxon>
        <taxon>Propionibacteriales</taxon>
        <taxon>Nocardioidaceae</taxon>
        <taxon>Nocardioides</taxon>
    </lineage>
</organism>
<protein>
    <recommendedName>
        <fullName evidence="3">Glycine cleavage system H protein</fullName>
    </recommendedName>
</protein>
<evidence type="ECO:0000259" key="4">
    <source>
        <dbReference type="PROSITE" id="PS50968"/>
    </source>
</evidence>
<dbReference type="InterPro" id="IPR002930">
    <property type="entry name" value="GCV_H"/>
</dbReference>
<sequence length="128" mass="13374">MYPDDLKYTSEHEWVRVPGEHEGAVRVGITQYAQDALGDIVYVSLPAVGDALEAGSTCGELESTKSVSDVYAPLTGEVVAVNDALDATPELVNNDPYGAGWLFEVVPADAGAVDGLLDAATYEAGLEG</sequence>
<dbReference type="Gene3D" id="2.40.50.100">
    <property type="match status" value="1"/>
</dbReference>
<dbReference type="PROSITE" id="PS00189">
    <property type="entry name" value="LIPOYL"/>
    <property type="match status" value="1"/>
</dbReference>
<dbReference type="NCBIfam" id="TIGR00527">
    <property type="entry name" value="gcvH"/>
    <property type="match status" value="1"/>
</dbReference>
<dbReference type="Proteomes" id="UP001501495">
    <property type="component" value="Unassembled WGS sequence"/>
</dbReference>
<evidence type="ECO:0000313" key="5">
    <source>
        <dbReference type="EMBL" id="GAA4126614.1"/>
    </source>
</evidence>
<comment type="function">
    <text evidence="3">The glycine cleavage system catalyzes the degradation of glycine. The H protein shuttles the methylamine group of glycine from the P protein to the T protein.</text>
</comment>
<evidence type="ECO:0000313" key="6">
    <source>
        <dbReference type="Proteomes" id="UP001501495"/>
    </source>
</evidence>
<keyword evidence="6" id="KW-1185">Reference proteome</keyword>
<dbReference type="PANTHER" id="PTHR11715">
    <property type="entry name" value="GLYCINE CLEAVAGE SYSTEM H PROTEIN"/>
    <property type="match status" value="1"/>
</dbReference>
<dbReference type="SUPFAM" id="SSF51230">
    <property type="entry name" value="Single hybrid motif"/>
    <property type="match status" value="1"/>
</dbReference>
<dbReference type="InterPro" id="IPR000089">
    <property type="entry name" value="Biotin_lipoyl"/>
</dbReference>
<evidence type="ECO:0000256" key="3">
    <source>
        <dbReference type="HAMAP-Rule" id="MF_00272"/>
    </source>
</evidence>